<dbReference type="Proteomes" id="UP001595886">
    <property type="component" value="Unassembled WGS sequence"/>
</dbReference>
<dbReference type="RefSeq" id="WP_380018647.1">
    <property type="nucleotide sequence ID" value="NZ_JBHSHD010000002.1"/>
</dbReference>
<dbReference type="EMBL" id="JBHSHD010000002">
    <property type="protein sequence ID" value="MFC4818911.1"/>
    <property type="molecule type" value="Genomic_DNA"/>
</dbReference>
<evidence type="ECO:0000313" key="2">
    <source>
        <dbReference type="EMBL" id="MFC4818911.1"/>
    </source>
</evidence>
<dbReference type="Gene3D" id="2.120.10.30">
    <property type="entry name" value="TolB, C-terminal domain"/>
    <property type="match status" value="1"/>
</dbReference>
<keyword evidence="1" id="KW-0732">Signal</keyword>
<dbReference type="NCBIfam" id="NF038128">
    <property type="entry name" value="choice_anch_J"/>
    <property type="match status" value="1"/>
</dbReference>
<sequence>MKTIRSKGPALAGLIALAPLALAGTGASAPTPPERAASLAAAWPATAGLLDPAVSAAGGRSDRTPPRADPAGSALRVIDEGFAQIDLSQGIFAQGWIRQNNSDHPWLVWQQGGLVNTFLAYDGSPSAYIASHPYSTLANAGTLSSWLVTPPIEFGPNTKVSFYTRTVLGSQWPTRLQVRACSGACADVGTQPEDVGGFQTLLLDINPDEAPSVYPEEWTRYELTAADGLPAGGSGRLAFRHYVHQDDGVLRGEWTGLDRVVVEQDDAADAPLDLEVTVAAADPAQPDACGSATSLEIAAGDQVNFCYRVTNHTGKTLRYHSLRDTQVGTILDREPIELAPGASHQYNRILTVSESIAPTVTWSGQADPPGGYAVDDGQPLDWVDVSDGTLSLDGRIDFPADFDFRLFGDRIQTLCTGWGAVTNLRDFYGSCPSLAQFGVLPLPDPSLAPYANALALYETSIGGGNVYWKILGSAPDRRFVIAYEDVLVTGGDGNPDHGLDAEVILHEGSGVIEFQYANTAFGGQPACAHGGCAGIGLQNKNLAQQYSFHQQSLRDVRRLVWTPSDPDVYARTRQVQVVARRAEVSVDTDSIERAVPLGGEATASVQIANLGDGRLDWQAGAAAANSHLPSTPRFALPLHDAAAARFAARPDANAVTGKRGAVPRVAGTTPAPRGSDDRPLWALDIWGGYLLNGTIDSADYSGTWGGGFDLRGMFGATTFTGADFLDDDFGALYALDADDHQLWRFAPISTVPNAYADAELIGTLALPSAETPSGLKQDPTSGALYLATSDGYGSRLWTVDPRNATASQVAVLDGAPGIISIDFDNDGRLYGIDVTEDALYAIDKTTGATGVVGSLGFSTNGYISALAFDPADDSVAYLAAFGYLDATGREDGSLWRVDRSTGQASFLHPIVGPDGGWSQISAISFAHRGNRCAELTQIPWLRLDASGGSLQPGDPAATLNLVFDAGTLGDGTYRADLCIHSNDPLKLRTALPLTFVVGDPDRIFRNGFDGAAP</sequence>
<dbReference type="InterPro" id="IPR011042">
    <property type="entry name" value="6-blade_b-propeller_TolB-like"/>
</dbReference>
<organism evidence="2 3">
    <name type="scientific">Dokdonella ginsengisoli</name>
    <dbReference type="NCBI Taxonomy" id="363846"/>
    <lineage>
        <taxon>Bacteria</taxon>
        <taxon>Pseudomonadati</taxon>
        <taxon>Pseudomonadota</taxon>
        <taxon>Gammaproteobacteria</taxon>
        <taxon>Lysobacterales</taxon>
        <taxon>Rhodanobacteraceae</taxon>
        <taxon>Dokdonella</taxon>
    </lineage>
</organism>
<accession>A0ABV9QPZ7</accession>
<proteinExistence type="predicted"/>
<dbReference type="Gene3D" id="2.60.120.200">
    <property type="match status" value="1"/>
</dbReference>
<dbReference type="SUPFAM" id="SSF63829">
    <property type="entry name" value="Calcium-dependent phosphotriesterase"/>
    <property type="match status" value="1"/>
</dbReference>
<evidence type="ECO:0000256" key="1">
    <source>
        <dbReference type="SAM" id="SignalP"/>
    </source>
</evidence>
<reference evidence="3" key="1">
    <citation type="journal article" date="2019" name="Int. J. Syst. Evol. Microbiol.">
        <title>The Global Catalogue of Microorganisms (GCM) 10K type strain sequencing project: providing services to taxonomists for standard genome sequencing and annotation.</title>
        <authorList>
            <consortium name="The Broad Institute Genomics Platform"/>
            <consortium name="The Broad Institute Genome Sequencing Center for Infectious Disease"/>
            <person name="Wu L."/>
            <person name="Ma J."/>
        </authorList>
    </citation>
    <scope>NUCLEOTIDE SEQUENCE [LARGE SCALE GENOMIC DNA]</scope>
    <source>
        <strain evidence="3">CCUG 30340</strain>
    </source>
</reference>
<gene>
    <name evidence="2" type="ORF">ACFO6Q_01165</name>
</gene>
<keyword evidence="3" id="KW-1185">Reference proteome</keyword>
<name>A0ABV9QPZ7_9GAMM</name>
<protein>
    <submittedName>
        <fullName evidence="2">Choice-of-anchor J domain-containing protein</fullName>
    </submittedName>
</protein>
<evidence type="ECO:0000313" key="3">
    <source>
        <dbReference type="Proteomes" id="UP001595886"/>
    </source>
</evidence>
<feature type="signal peptide" evidence="1">
    <location>
        <begin position="1"/>
        <end position="23"/>
    </location>
</feature>
<comment type="caution">
    <text evidence="2">The sequence shown here is derived from an EMBL/GenBank/DDBJ whole genome shotgun (WGS) entry which is preliminary data.</text>
</comment>
<feature type="chain" id="PRO_5046871369" evidence="1">
    <location>
        <begin position="24"/>
        <end position="1013"/>
    </location>
</feature>